<keyword evidence="5 7" id="KW-0964">Secreted</keyword>
<evidence type="ECO:0000259" key="9">
    <source>
        <dbReference type="Pfam" id="PF06429"/>
    </source>
</evidence>
<dbReference type="PANTHER" id="PTHR30033">
    <property type="entry name" value="FLAGELLAR HOOK-ASSOCIATED PROTEIN 1"/>
    <property type="match status" value="1"/>
</dbReference>
<evidence type="ECO:0000256" key="1">
    <source>
        <dbReference type="ARBA" id="ARBA00004365"/>
    </source>
</evidence>
<name>A0AB36TK42_ACETH</name>
<dbReference type="SUPFAM" id="SSF64518">
    <property type="entry name" value="Phase 1 flagellin"/>
    <property type="match status" value="1"/>
</dbReference>
<dbReference type="RefSeq" id="WP_003518492.1">
    <property type="nucleotide sequence ID" value="NZ_CP013828.1"/>
</dbReference>
<dbReference type="PANTHER" id="PTHR30033:SF1">
    <property type="entry name" value="FLAGELLAR HOOK-ASSOCIATED PROTEIN 1"/>
    <property type="match status" value="1"/>
</dbReference>
<comment type="similarity">
    <text evidence="3 7">Belongs to the flagella basal body rod proteins family.</text>
</comment>
<feature type="domain" description="Flagellar hook-associated protein FlgK helical" evidence="10">
    <location>
        <begin position="94"/>
        <end position="344"/>
    </location>
</feature>
<evidence type="ECO:0000256" key="2">
    <source>
        <dbReference type="ARBA" id="ARBA00004613"/>
    </source>
</evidence>
<comment type="caution">
    <text evidence="11">The sequence shown here is derived from an EMBL/GenBank/DDBJ whole genome shotgun (WGS) entry which is preliminary data.</text>
</comment>
<dbReference type="AlphaFoldDB" id="A0AB36TK42"/>
<dbReference type="NCBIfam" id="TIGR02492">
    <property type="entry name" value="flgK_ends"/>
    <property type="match status" value="1"/>
</dbReference>
<organism evidence="11 12">
    <name type="scientific">Acetivibrio thermocellus AD2</name>
    <dbReference type="NCBI Taxonomy" id="1138384"/>
    <lineage>
        <taxon>Bacteria</taxon>
        <taxon>Bacillati</taxon>
        <taxon>Bacillota</taxon>
        <taxon>Clostridia</taxon>
        <taxon>Eubacteriales</taxon>
        <taxon>Oscillospiraceae</taxon>
        <taxon>Acetivibrio</taxon>
    </lineage>
</organism>
<dbReference type="InterPro" id="IPR053927">
    <property type="entry name" value="FlgK_helical"/>
</dbReference>
<dbReference type="Pfam" id="PF22638">
    <property type="entry name" value="FlgK_D1"/>
    <property type="match status" value="1"/>
</dbReference>
<reference evidence="11 12" key="1">
    <citation type="submission" date="2017-09" db="EMBL/GenBank/DDBJ databases">
        <title>Evaluation of Pacific Biosciences Sequencing Technology to Finishing C. thermocellum Genome Sequences.</title>
        <authorList>
            <person name="Brown S."/>
        </authorList>
    </citation>
    <scope>NUCLEOTIDE SEQUENCE [LARGE SCALE GENOMIC DNA]</scope>
    <source>
        <strain evidence="11 12">AD2</strain>
    </source>
</reference>
<dbReference type="InterPro" id="IPR001444">
    <property type="entry name" value="Flag_bb_rod_N"/>
</dbReference>
<evidence type="ECO:0000256" key="3">
    <source>
        <dbReference type="ARBA" id="ARBA00009677"/>
    </source>
</evidence>
<evidence type="ECO:0000256" key="5">
    <source>
        <dbReference type="ARBA" id="ARBA00022525"/>
    </source>
</evidence>
<feature type="domain" description="Flagellar basal-body/hook protein C-terminal" evidence="9">
    <location>
        <begin position="444"/>
        <end position="482"/>
    </location>
</feature>
<dbReference type="Proteomes" id="UP000223596">
    <property type="component" value="Unassembled WGS sequence"/>
</dbReference>
<dbReference type="GO" id="GO:0044780">
    <property type="term" value="P:bacterial-type flagellum assembly"/>
    <property type="evidence" value="ECO:0007669"/>
    <property type="project" value="InterPro"/>
</dbReference>
<keyword evidence="11" id="KW-0969">Cilium</keyword>
<proteinExistence type="inferred from homology"/>
<dbReference type="Pfam" id="PF06429">
    <property type="entry name" value="Flg_bbr_C"/>
    <property type="match status" value="1"/>
</dbReference>
<sequence>MGFAGLEIARSGMYVNERALSVTGHNVANVNTKGYARQQAMITTGPYLNLMRYQIGLGASIQETRQIRHLFLDNIYRNENTELGYWETRSKTFQEIQTILGDPMGDGLQNVLNQFWNAWQELSKEPDSLTVRALVRQRAEALVHQINHLGAQLDKLQEDLNQQIVLTIKQINDITKQIAELNIKIMQEEVCGDNANDYRDQRNLLLDELSKLADFEFTEMQNGDVQVTLGGYILVTKGEQINLVAGKSDINKMFFVPKIEGENIEVPVKSGVLRGLLESRGDVSGSIEGITDPAANPVPASANIVSDLKMRLNVLVNSLVTQVNNLHRSGKTLGNPPSDGEDFFVAINPAYPLEMGNIKLNDNLADLDNIVASKSGASGDNTIALAIANLRDNRVIADVSGMVSLDDYYQTIILIVGTGGSEAEKTAENQRTLVNSAEAQRQSIMGVSMDEEMSNMMRYKFAYSASSRAINVIDDMLETIITRMGLVGR</sequence>
<dbReference type="InterPro" id="IPR002371">
    <property type="entry name" value="FlgK"/>
</dbReference>
<evidence type="ECO:0000259" key="8">
    <source>
        <dbReference type="Pfam" id="PF00460"/>
    </source>
</evidence>
<evidence type="ECO:0000259" key="10">
    <source>
        <dbReference type="Pfam" id="PF22638"/>
    </source>
</evidence>
<feature type="domain" description="Flagellar basal body rod protein N-terminal" evidence="8">
    <location>
        <begin position="6"/>
        <end position="35"/>
    </location>
</feature>
<evidence type="ECO:0000313" key="11">
    <source>
        <dbReference type="EMBL" id="PFH04214.1"/>
    </source>
</evidence>
<evidence type="ECO:0000256" key="7">
    <source>
        <dbReference type="RuleBase" id="RU362065"/>
    </source>
</evidence>
<dbReference type="GO" id="GO:0005198">
    <property type="term" value="F:structural molecule activity"/>
    <property type="evidence" value="ECO:0007669"/>
    <property type="project" value="UniProtKB-UniRule"/>
</dbReference>
<keyword evidence="11" id="KW-0966">Cell projection</keyword>
<dbReference type="GO" id="GO:0009424">
    <property type="term" value="C:bacterial-type flagellum hook"/>
    <property type="evidence" value="ECO:0007669"/>
    <property type="project" value="UniProtKB-UniRule"/>
</dbReference>
<comment type="subcellular location">
    <subcellularLocation>
        <location evidence="1 7">Bacterial flagellum</location>
    </subcellularLocation>
    <subcellularLocation>
        <location evidence="2 7">Secreted</location>
    </subcellularLocation>
</comment>
<evidence type="ECO:0000313" key="12">
    <source>
        <dbReference type="Proteomes" id="UP000223596"/>
    </source>
</evidence>
<accession>A0AB36TK42</accession>
<evidence type="ECO:0000256" key="4">
    <source>
        <dbReference type="ARBA" id="ARBA00016244"/>
    </source>
</evidence>
<dbReference type="EMBL" id="PDBW01000001">
    <property type="protein sequence ID" value="PFH04214.1"/>
    <property type="molecule type" value="Genomic_DNA"/>
</dbReference>
<evidence type="ECO:0000256" key="6">
    <source>
        <dbReference type="ARBA" id="ARBA00023143"/>
    </source>
</evidence>
<keyword evidence="6 7" id="KW-0975">Bacterial flagellum</keyword>
<keyword evidence="11" id="KW-0282">Flagellum</keyword>
<gene>
    <name evidence="7" type="primary">flgK</name>
    <name evidence="11" type="ORF">M972_113042</name>
</gene>
<dbReference type="GO" id="GO:0005576">
    <property type="term" value="C:extracellular region"/>
    <property type="evidence" value="ECO:0007669"/>
    <property type="project" value="UniProtKB-SubCell"/>
</dbReference>
<protein>
    <recommendedName>
        <fullName evidence="4 7">Flagellar hook-associated protein 1</fullName>
        <shortName evidence="7">HAP1</shortName>
    </recommendedName>
</protein>
<dbReference type="InterPro" id="IPR010930">
    <property type="entry name" value="Flg_bb/hook_C_dom"/>
</dbReference>
<dbReference type="PRINTS" id="PR01005">
    <property type="entry name" value="FLGHOOKAP1"/>
</dbReference>
<dbReference type="Pfam" id="PF00460">
    <property type="entry name" value="Flg_bb_rod"/>
    <property type="match status" value="1"/>
</dbReference>